<dbReference type="InterPro" id="IPR001088">
    <property type="entry name" value="Glyco_hydro_4"/>
</dbReference>
<dbReference type="Gene3D" id="3.40.50.720">
    <property type="entry name" value="NAD(P)-binding Rossmann-like Domain"/>
    <property type="match status" value="1"/>
</dbReference>
<gene>
    <name evidence="13" type="ORF">IMF26_08705</name>
</gene>
<keyword evidence="9" id="KW-0408">Iron</keyword>
<feature type="binding site" evidence="8">
    <location>
        <position position="158"/>
    </location>
    <ligand>
        <name>substrate</name>
    </ligand>
</feature>
<feature type="site" description="Increases basicity of active site Tyr" evidence="10">
    <location>
        <position position="120"/>
    </location>
</feature>
<comment type="cofactor">
    <cofactor evidence="11">
        <name>NAD(+)</name>
        <dbReference type="ChEBI" id="CHEBI:57540"/>
    </cofactor>
    <text evidence="11">Binds 1 NAD(+) per subunit.</text>
</comment>
<evidence type="ECO:0000256" key="11">
    <source>
        <dbReference type="RuleBase" id="RU361152"/>
    </source>
</evidence>
<keyword evidence="6 11" id="KW-0326">Glycosidase</keyword>
<dbReference type="SUPFAM" id="SSF56327">
    <property type="entry name" value="LDH C-terminal domain-like"/>
    <property type="match status" value="1"/>
</dbReference>
<keyword evidence="2 9" id="KW-0479">Metal-binding</keyword>
<dbReference type="Pfam" id="PF02056">
    <property type="entry name" value="Glyco_hydro_4"/>
    <property type="match status" value="1"/>
</dbReference>
<proteinExistence type="inferred from homology"/>
<evidence type="ECO:0000256" key="2">
    <source>
        <dbReference type="ARBA" id="ARBA00022723"/>
    </source>
</evidence>
<feature type="binding site" evidence="9">
    <location>
        <position position="209"/>
    </location>
    <ligand>
        <name>Mn(2+)</name>
        <dbReference type="ChEBI" id="CHEBI:29035"/>
    </ligand>
</feature>
<dbReference type="Pfam" id="PF11975">
    <property type="entry name" value="Glyco_hydro_4C"/>
    <property type="match status" value="1"/>
</dbReference>
<evidence type="ECO:0000256" key="9">
    <source>
        <dbReference type="PIRSR" id="PIRSR601088-3"/>
    </source>
</evidence>
<dbReference type="GO" id="GO:0016616">
    <property type="term" value="F:oxidoreductase activity, acting on the CH-OH group of donors, NAD or NADP as acceptor"/>
    <property type="evidence" value="ECO:0007669"/>
    <property type="project" value="InterPro"/>
</dbReference>
<dbReference type="GO" id="GO:0005975">
    <property type="term" value="P:carbohydrate metabolic process"/>
    <property type="evidence" value="ECO:0007669"/>
    <property type="project" value="InterPro"/>
</dbReference>
<evidence type="ECO:0000256" key="6">
    <source>
        <dbReference type="ARBA" id="ARBA00023295"/>
    </source>
</evidence>
<dbReference type="GO" id="GO:0046872">
    <property type="term" value="F:metal ion binding"/>
    <property type="evidence" value="ECO:0007669"/>
    <property type="project" value="UniProtKB-KW"/>
</dbReference>
<evidence type="ECO:0000313" key="13">
    <source>
        <dbReference type="EMBL" id="QUL98123.1"/>
    </source>
</evidence>
<evidence type="ECO:0000256" key="7">
    <source>
        <dbReference type="PIRSR" id="PIRSR601088-1"/>
    </source>
</evidence>
<keyword evidence="9" id="KW-0170">Cobalt</keyword>
<keyword evidence="5 9" id="KW-0464">Manganese</keyword>
<accession>A0AAT9LBH5</accession>
<dbReference type="SUPFAM" id="SSF51735">
    <property type="entry name" value="NAD(P)-binding Rossmann-fold domains"/>
    <property type="match status" value="1"/>
</dbReference>
<organism evidence="13">
    <name type="scientific">Candidatus Fermentithermobacillus carboniphilus</name>
    <dbReference type="NCBI Taxonomy" id="3085328"/>
    <lineage>
        <taxon>Bacteria</taxon>
        <taxon>Bacillati</taxon>
        <taxon>Bacillota</taxon>
        <taxon>Candidatus Fermentithermobacillia</taxon>
        <taxon>Candidatus Fermentithermobacillales</taxon>
        <taxon>Candidatus Fermentithermobacillaceae</taxon>
        <taxon>Candidatus Fermentithermobacillus</taxon>
    </lineage>
</organism>
<name>A0AAT9LBH5_9FIRM</name>
<dbReference type="Gene3D" id="3.90.110.10">
    <property type="entry name" value="Lactate dehydrogenase/glycoside hydrolase, family 4, C-terminal"/>
    <property type="match status" value="1"/>
</dbReference>
<feature type="domain" description="Glycosyl hydrolase family 4 C-terminal" evidence="12">
    <location>
        <begin position="204"/>
        <end position="426"/>
    </location>
</feature>
<dbReference type="CDD" id="cd05296">
    <property type="entry name" value="GH4_P_beta_glucosidase"/>
    <property type="match status" value="1"/>
</dbReference>
<dbReference type="PANTHER" id="PTHR32092">
    <property type="entry name" value="6-PHOSPHO-BETA-GLUCOSIDASE-RELATED"/>
    <property type="match status" value="1"/>
</dbReference>
<evidence type="ECO:0000256" key="4">
    <source>
        <dbReference type="ARBA" id="ARBA00023027"/>
    </source>
</evidence>
<keyword evidence="3 11" id="KW-0378">Hydrolase</keyword>
<reference evidence="13" key="1">
    <citation type="submission" date="2020-10" db="EMBL/GenBank/DDBJ databases">
        <authorList>
            <person name="Kadnikov V."/>
            <person name="Beletsky A.V."/>
            <person name="Mardanov A.V."/>
            <person name="Karnachuk O.V."/>
            <person name="Ravin N.V."/>
        </authorList>
    </citation>
    <scope>NUCLEOTIDE SEQUENCE</scope>
    <source>
        <strain evidence="13">Bu02</strain>
    </source>
</reference>
<dbReference type="InterPro" id="IPR015955">
    <property type="entry name" value="Lactate_DH/Glyco_Ohase_4_C"/>
</dbReference>
<sequence length="455" mass="50819">MGADYTNITDRSEGLRVSILGGGSAYTPGLIEGFIRQKHKVPLKELVLMDIDGEKLETVGSLVSRMVEKELPGVRVTLTGDRARAIRGMDFILCQIRVGGLAARHVDESVPLRFGVIGQETTGPGGFSMALRTIPVMVEIAREIEALNPSAWLINYTNPTGLVAEAIKRTSNIKHISICDEPMVLQESLASFLKVPPEKLFFDYFGLNHLAWARRVFLQGKDILPELRRAVREVPFEKIEPLFGEEVLKDPKVRMELENTLRIFVETGMLPSPYLQYYFFTDEILSYQRKTGKTRAQEVMELEKDLLSEYRLVTQGVRALEIRRGGKWHADMMVGMLGAIASDTREVYIVNVPNRGSIPDLPYEKIVEVPALVDAGGAHPLAAGRMPKEVRGLIQAVAAYEELTVEAALEGSYEKALQALGCHPLVPSRTVARKILDAYLDEHREYLPQFRSKTS</sequence>
<evidence type="ECO:0000256" key="1">
    <source>
        <dbReference type="ARBA" id="ARBA00010141"/>
    </source>
</evidence>
<evidence type="ECO:0000256" key="3">
    <source>
        <dbReference type="ARBA" id="ARBA00022801"/>
    </source>
</evidence>
<dbReference type="PANTHER" id="PTHR32092:SF5">
    <property type="entry name" value="6-PHOSPHO-BETA-GLUCOSIDASE"/>
    <property type="match status" value="1"/>
</dbReference>
<keyword evidence="4 11" id="KW-0520">NAD</keyword>
<evidence type="ECO:0000259" key="12">
    <source>
        <dbReference type="Pfam" id="PF11975"/>
    </source>
</evidence>
<dbReference type="InterPro" id="IPR022616">
    <property type="entry name" value="Glyco_hydro_4_C"/>
</dbReference>
<reference evidence="13" key="2">
    <citation type="journal article" date="2023" name="Biology">
        <title>Prokaryotic Life Associated with Coal-Fire Gas Vents Revealed by Metagenomics.</title>
        <authorList>
            <person name="Kadnikov V.V."/>
            <person name="Mardanov A.V."/>
            <person name="Beletsky A.V."/>
            <person name="Karnachuk O.V."/>
            <person name="Ravin N.V."/>
        </authorList>
    </citation>
    <scope>NUCLEOTIDE SEQUENCE</scope>
    <source>
        <strain evidence="13">Bu02</strain>
    </source>
</reference>
<evidence type="ECO:0000256" key="10">
    <source>
        <dbReference type="PIRSR" id="PIRSR601088-4"/>
    </source>
</evidence>
<dbReference type="KEGG" id="fcz:IMF26_08705"/>
<dbReference type="PRINTS" id="PR00732">
    <property type="entry name" value="GLHYDRLASE4"/>
</dbReference>
<feature type="binding site" evidence="9">
    <location>
        <position position="179"/>
    </location>
    <ligand>
        <name>Mn(2+)</name>
        <dbReference type="ChEBI" id="CHEBI:29035"/>
    </ligand>
</feature>
<keyword evidence="9" id="KW-0533">Nickel</keyword>
<dbReference type="AlphaFoldDB" id="A0AAT9LBH5"/>
<dbReference type="EMBL" id="CP062796">
    <property type="protein sequence ID" value="QUL98123.1"/>
    <property type="molecule type" value="Genomic_DNA"/>
</dbReference>
<dbReference type="GO" id="GO:0004553">
    <property type="term" value="F:hydrolase activity, hydrolyzing O-glycosyl compounds"/>
    <property type="evidence" value="ECO:0007669"/>
    <property type="project" value="InterPro"/>
</dbReference>
<dbReference type="InterPro" id="IPR036291">
    <property type="entry name" value="NAD(P)-bd_dom_sf"/>
</dbReference>
<protein>
    <submittedName>
        <fullName evidence="13">6-phospho-beta-glucosidase</fullName>
    </submittedName>
</protein>
<feature type="active site" description="Proton acceptor" evidence="7">
    <location>
        <position position="274"/>
    </location>
</feature>
<feature type="binding site" evidence="8">
    <location>
        <position position="104"/>
    </location>
    <ligand>
        <name>substrate</name>
    </ligand>
</feature>
<feature type="active site" description="Proton donor" evidence="7">
    <location>
        <position position="180"/>
    </location>
</feature>
<evidence type="ECO:0000256" key="8">
    <source>
        <dbReference type="PIRSR" id="PIRSR601088-2"/>
    </source>
</evidence>
<evidence type="ECO:0000256" key="5">
    <source>
        <dbReference type="ARBA" id="ARBA00023211"/>
    </source>
</evidence>
<comment type="similarity">
    <text evidence="1 11">Belongs to the glycosyl hydrolase 4 family.</text>
</comment>